<dbReference type="EC" id="2.7.11.1" evidence="1"/>
<name>W1Q0A8_AMBTC</name>
<dbReference type="Proteomes" id="UP000017836">
    <property type="component" value="Unassembled WGS sequence"/>
</dbReference>
<dbReference type="HOGENOM" id="CLU_000288_142_0_1"/>
<dbReference type="FunFam" id="3.30.200.20:FF:000075">
    <property type="entry name" value="Probable serine/threonine-protein kinase WNK1"/>
    <property type="match status" value="1"/>
</dbReference>
<dbReference type="Gene3D" id="3.30.200.20">
    <property type="entry name" value="Phosphorylase Kinase, domain 1"/>
    <property type="match status" value="1"/>
</dbReference>
<evidence type="ECO:0000256" key="9">
    <source>
        <dbReference type="SAM" id="MobiDB-lite"/>
    </source>
</evidence>
<evidence type="ECO:0000313" key="12">
    <source>
        <dbReference type="Proteomes" id="UP000017836"/>
    </source>
</evidence>
<feature type="domain" description="Protein kinase" evidence="10">
    <location>
        <begin position="24"/>
        <end position="281"/>
    </location>
</feature>
<dbReference type="GO" id="GO:0035556">
    <property type="term" value="P:intracellular signal transduction"/>
    <property type="evidence" value="ECO:0000318"/>
    <property type="project" value="GO_Central"/>
</dbReference>
<dbReference type="InterPro" id="IPR008271">
    <property type="entry name" value="Ser/Thr_kinase_AS"/>
</dbReference>
<dbReference type="CDD" id="cd13983">
    <property type="entry name" value="STKc_WNK"/>
    <property type="match status" value="1"/>
</dbReference>
<keyword evidence="4" id="KW-0547">Nucleotide-binding</keyword>
<evidence type="ECO:0000256" key="1">
    <source>
        <dbReference type="ARBA" id="ARBA00012513"/>
    </source>
</evidence>
<evidence type="ECO:0000256" key="8">
    <source>
        <dbReference type="ARBA" id="ARBA00048679"/>
    </source>
</evidence>
<dbReference type="EMBL" id="KI392588">
    <property type="protein sequence ID" value="ERN13340.1"/>
    <property type="molecule type" value="Genomic_DNA"/>
</dbReference>
<evidence type="ECO:0000256" key="3">
    <source>
        <dbReference type="ARBA" id="ARBA00022679"/>
    </source>
</evidence>
<evidence type="ECO:0000256" key="7">
    <source>
        <dbReference type="ARBA" id="ARBA00047899"/>
    </source>
</evidence>
<dbReference type="SMART" id="SM00220">
    <property type="entry name" value="S_TKc"/>
    <property type="match status" value="1"/>
</dbReference>
<feature type="region of interest" description="Disordered" evidence="9">
    <location>
        <begin position="635"/>
        <end position="657"/>
    </location>
</feature>
<keyword evidence="6" id="KW-0067">ATP-binding</keyword>
<dbReference type="GO" id="GO:0004674">
    <property type="term" value="F:protein serine/threonine kinase activity"/>
    <property type="evidence" value="ECO:0000318"/>
    <property type="project" value="GO_Central"/>
</dbReference>
<dbReference type="PROSITE" id="PS00108">
    <property type="entry name" value="PROTEIN_KINASE_ST"/>
    <property type="match status" value="1"/>
</dbReference>
<comment type="catalytic activity">
    <reaction evidence="7">
        <text>L-threonyl-[protein] + ATP = O-phospho-L-threonyl-[protein] + ADP + H(+)</text>
        <dbReference type="Rhea" id="RHEA:46608"/>
        <dbReference type="Rhea" id="RHEA-COMP:11060"/>
        <dbReference type="Rhea" id="RHEA-COMP:11605"/>
        <dbReference type="ChEBI" id="CHEBI:15378"/>
        <dbReference type="ChEBI" id="CHEBI:30013"/>
        <dbReference type="ChEBI" id="CHEBI:30616"/>
        <dbReference type="ChEBI" id="CHEBI:61977"/>
        <dbReference type="ChEBI" id="CHEBI:456216"/>
        <dbReference type="EC" id="2.7.11.1"/>
    </reaction>
</comment>
<organism evidence="11 12">
    <name type="scientific">Amborella trichopoda</name>
    <dbReference type="NCBI Taxonomy" id="13333"/>
    <lineage>
        <taxon>Eukaryota</taxon>
        <taxon>Viridiplantae</taxon>
        <taxon>Streptophyta</taxon>
        <taxon>Embryophyta</taxon>
        <taxon>Tracheophyta</taxon>
        <taxon>Spermatophyta</taxon>
        <taxon>Magnoliopsida</taxon>
        <taxon>Amborellales</taxon>
        <taxon>Amborellaceae</taxon>
        <taxon>Amborella</taxon>
    </lineage>
</organism>
<dbReference type="Gene3D" id="3.10.20.90">
    <property type="entry name" value="Phosphatidylinositol 3-kinase Catalytic Subunit, Chain A, domain 1"/>
    <property type="match status" value="1"/>
</dbReference>
<dbReference type="InterPro" id="IPR000719">
    <property type="entry name" value="Prot_kinase_dom"/>
</dbReference>
<gene>
    <name evidence="11" type="ORF">AMTR_s00041p00109850</name>
</gene>
<protein>
    <recommendedName>
        <fullName evidence="1">non-specific serine/threonine protein kinase</fullName>
        <ecNumber evidence="1">2.7.11.1</ecNumber>
    </recommendedName>
</protein>
<evidence type="ECO:0000259" key="10">
    <source>
        <dbReference type="PROSITE" id="PS50011"/>
    </source>
</evidence>
<evidence type="ECO:0000256" key="2">
    <source>
        <dbReference type="ARBA" id="ARBA00022527"/>
    </source>
</evidence>
<accession>W1Q0A8</accession>
<keyword evidence="2" id="KW-0723">Serine/threonine-protein kinase</keyword>
<keyword evidence="5" id="KW-0418">Kinase</keyword>
<dbReference type="PANTHER" id="PTHR13902">
    <property type="entry name" value="SERINE/THREONINE-PROTEIN KINASE WNK WITH NO LYSINE -RELATED"/>
    <property type="match status" value="1"/>
</dbReference>
<reference evidence="12" key="1">
    <citation type="journal article" date="2013" name="Science">
        <title>The Amborella genome and the evolution of flowering plants.</title>
        <authorList>
            <consortium name="Amborella Genome Project"/>
        </authorList>
    </citation>
    <scope>NUCLEOTIDE SEQUENCE [LARGE SCALE GENOMIC DNA]</scope>
</reference>
<dbReference type="eggNOG" id="KOG0584">
    <property type="taxonomic scope" value="Eukaryota"/>
</dbReference>
<dbReference type="Gene3D" id="1.10.510.10">
    <property type="entry name" value="Transferase(Phosphotransferase) domain 1"/>
    <property type="match status" value="1"/>
</dbReference>
<dbReference type="STRING" id="13333.W1Q0A8"/>
<dbReference type="KEGG" id="atr:18441581"/>
<keyword evidence="3" id="KW-0808">Transferase</keyword>
<dbReference type="InterPro" id="IPR011009">
    <property type="entry name" value="Kinase-like_dom_sf"/>
</dbReference>
<sequence>MDGFRQAESLDSEAVETDPTNRYIRYKEVLGKGAFKTVYKAFDGIDGIEVAWNQVRIDDVLQSPDDLERLYSEVHILKSLKHENIMKFYNSWVDDEKRTVNMITELFTSGSLRLYRKKHKNVDLKAVKNWTRQILRGLHYLHSHDPPIIHRDLKCDNIFINGNHGEVKIGDLGLAAVMQQPHARSVIGTPEFMAPELYEENYNELADIYSFGMCMLEMVTFECPYSECKNTAQIYKKVTSGVKPASLAKVNDPQVKAFIEKCLVPASERLPAKELLKDPFLQCNNIKEPLHDPLQMPDHGPKIVNSGDHSIALEGDAALLAKSGPLSMDIDSEFKQLPIQPMTQNSNGTQHLPGLEFQRSNKNNEFKLKGEKTGDNSVSLVLRIADPHGRVKNIHFIFYLDSDTALSVAGEMVEQLDLSDHDVMFIAEFIDFLILKLIPDWKPSVNSSSFISSETTAPAGEPHMVQNERFAVGYSWGTQVVEEEVLSHLNIGNSSLKLISAEGCNRPAHGGNLYGTLDDMMPHVDIDSPSSVATGEDKVSQVSFGSDVLTEYVPVVDLLGDHDKIVERVSDNEMRKGLANITFEYESGFHLGSAYDKEESFVDNYGLIEGVDNDENSNPNAVGYSSNMSMWNSTDASNAPRFPSDASSVSSVQEDEDEELRSELELIDSQYRNWFEELSRKHDKAIVGAKKRWIMRKKLTVA</sequence>
<evidence type="ECO:0000256" key="4">
    <source>
        <dbReference type="ARBA" id="ARBA00022741"/>
    </source>
</evidence>
<dbReference type="FunFam" id="1.10.510.10:FF:000046">
    <property type="entry name" value="probable serine/threonine-protein kinase WNK9"/>
    <property type="match status" value="1"/>
</dbReference>
<dbReference type="SUPFAM" id="SSF56112">
    <property type="entry name" value="Protein kinase-like (PK-like)"/>
    <property type="match status" value="1"/>
</dbReference>
<evidence type="ECO:0000256" key="6">
    <source>
        <dbReference type="ARBA" id="ARBA00022840"/>
    </source>
</evidence>
<proteinExistence type="predicted"/>
<dbReference type="GO" id="GO:0005737">
    <property type="term" value="C:cytoplasm"/>
    <property type="evidence" value="ECO:0000318"/>
    <property type="project" value="GO_Central"/>
</dbReference>
<dbReference type="OMA" id="HYGENTV"/>
<comment type="catalytic activity">
    <reaction evidence="8">
        <text>L-seryl-[protein] + ATP = O-phospho-L-seryl-[protein] + ADP + H(+)</text>
        <dbReference type="Rhea" id="RHEA:17989"/>
        <dbReference type="Rhea" id="RHEA-COMP:9863"/>
        <dbReference type="Rhea" id="RHEA-COMP:11604"/>
        <dbReference type="ChEBI" id="CHEBI:15378"/>
        <dbReference type="ChEBI" id="CHEBI:29999"/>
        <dbReference type="ChEBI" id="CHEBI:30616"/>
        <dbReference type="ChEBI" id="CHEBI:83421"/>
        <dbReference type="ChEBI" id="CHEBI:456216"/>
        <dbReference type="EC" id="2.7.11.1"/>
    </reaction>
</comment>
<dbReference type="GO" id="GO:0005524">
    <property type="term" value="F:ATP binding"/>
    <property type="evidence" value="ECO:0007669"/>
    <property type="project" value="UniProtKB-KW"/>
</dbReference>
<evidence type="ECO:0000256" key="5">
    <source>
        <dbReference type="ARBA" id="ARBA00022777"/>
    </source>
</evidence>
<evidence type="ECO:0000313" key="11">
    <source>
        <dbReference type="EMBL" id="ERN13340.1"/>
    </source>
</evidence>
<dbReference type="OrthoDB" id="4062651at2759"/>
<dbReference type="AlphaFoldDB" id="W1Q0A8"/>
<dbReference type="InterPro" id="IPR050588">
    <property type="entry name" value="WNK_Ser-Thr_kinase"/>
</dbReference>
<dbReference type="Gramene" id="ERN13340">
    <property type="protein sequence ID" value="ERN13340"/>
    <property type="gene ID" value="AMTR_s00041p00109850"/>
</dbReference>
<keyword evidence="12" id="KW-1185">Reference proteome</keyword>
<dbReference type="PROSITE" id="PS50011">
    <property type="entry name" value="PROTEIN_KINASE_DOM"/>
    <property type="match status" value="1"/>
</dbReference>
<dbReference type="Pfam" id="PF00069">
    <property type="entry name" value="Pkinase"/>
    <property type="match status" value="1"/>
</dbReference>